<dbReference type="InterPro" id="IPR052894">
    <property type="entry name" value="AsmA-related"/>
</dbReference>
<dbReference type="PANTHER" id="PTHR30441">
    <property type="entry name" value="DUF748 DOMAIN-CONTAINING PROTEIN"/>
    <property type="match status" value="1"/>
</dbReference>
<reference evidence="3 4" key="1">
    <citation type="submission" date="2020-08" db="EMBL/GenBank/DDBJ databases">
        <title>Genome sequencing of Purple Non-Sulfur Bacteria from various extreme environments.</title>
        <authorList>
            <person name="Mayer M."/>
        </authorList>
    </citation>
    <scope>NUCLEOTIDE SEQUENCE [LARGE SCALE GENOMIC DNA]</scope>
    <source>
        <strain evidence="3 4">2761</strain>
    </source>
</reference>
<feature type="region of interest" description="Disordered" evidence="1">
    <location>
        <begin position="103"/>
        <end position="135"/>
    </location>
</feature>
<dbReference type="GO" id="GO:0090313">
    <property type="term" value="P:regulation of protein targeting to membrane"/>
    <property type="evidence" value="ECO:0007669"/>
    <property type="project" value="TreeGrafter"/>
</dbReference>
<evidence type="ECO:0000256" key="1">
    <source>
        <dbReference type="SAM" id="MobiDB-lite"/>
    </source>
</evidence>
<sequence length="599" mass="63611">MDSSLIFEKTAAGEEAMHQRTRVVQRNQRMVLILVDGKSSVAELCTRAGNMEMVERALAELEQGGFIQVRAETGSAWEQRRQAVREIGSAALEQVSQFSTFSQKPAELKARRSESPAASGADDSARPPAAARAEPGLADLPVEDISIFGLEPDFNPPPVAPAAAEPRGGFLSALLTGKGSPDKVHIKPIRRGNREPALGWPARIGLAAGALAVLLGLLVFLFPYERYRPELEASLSRLAGQPATVGALRVSFSPRPALELDNVRVGADGHALRIGAVRLVPTLSALAGGDPVFRELRITGASVPAEMLGVLASVFGSGISGSNLRFERVILEGLTLDLGGLTLPAMDGEVQRAADGSFATLNLQTPGRSLQLTAQARDAAFALTLEGSNWRLTNASPWLFDSLVVKGVLQGRAFAISEMELRLLDGIVHGTARVGGEATPLLSGSIDFERISARRFGQALGLGELLAGDIDGRLQFVARAAEWSDLPAALEGSGSVAVKRGSVIGIDLAEAARRVSKKAVVGGSTRFELLTANLRLTPDLVRFNPLVVSSGLMQSVGRLDVDRQLRLSGAIDIEMKGTNRLRVPMSFAGTLRSPELDLR</sequence>
<gene>
    <name evidence="3" type="ORF">GGD90_003405</name>
</gene>
<protein>
    <recommendedName>
        <fullName evidence="5">AsmA-like C-terminal domain-containing protein</fullName>
    </recommendedName>
</protein>
<accession>A0A840G9J5</accession>
<organism evidence="3 4">
    <name type="scientific">Rhodocyclus tenuis</name>
    <name type="common">Rhodospirillum tenue</name>
    <dbReference type="NCBI Taxonomy" id="1066"/>
    <lineage>
        <taxon>Bacteria</taxon>
        <taxon>Pseudomonadati</taxon>
        <taxon>Pseudomonadota</taxon>
        <taxon>Betaproteobacteria</taxon>
        <taxon>Rhodocyclales</taxon>
        <taxon>Rhodocyclaceae</taxon>
        <taxon>Rhodocyclus</taxon>
    </lineage>
</organism>
<evidence type="ECO:0000313" key="4">
    <source>
        <dbReference type="Proteomes" id="UP000587070"/>
    </source>
</evidence>
<dbReference type="Proteomes" id="UP000587070">
    <property type="component" value="Unassembled WGS sequence"/>
</dbReference>
<evidence type="ECO:0000313" key="3">
    <source>
        <dbReference type="EMBL" id="MBB4249003.1"/>
    </source>
</evidence>
<name>A0A840G9J5_RHOTE</name>
<feature type="transmembrane region" description="Helical" evidence="2">
    <location>
        <begin position="200"/>
        <end position="224"/>
    </location>
</feature>
<dbReference type="GO" id="GO:0005886">
    <property type="term" value="C:plasma membrane"/>
    <property type="evidence" value="ECO:0007669"/>
    <property type="project" value="TreeGrafter"/>
</dbReference>
<dbReference type="AlphaFoldDB" id="A0A840G9J5"/>
<keyword evidence="2" id="KW-1133">Transmembrane helix</keyword>
<comment type="caution">
    <text evidence="3">The sequence shown here is derived from an EMBL/GenBank/DDBJ whole genome shotgun (WGS) entry which is preliminary data.</text>
</comment>
<dbReference type="PANTHER" id="PTHR30441:SF8">
    <property type="entry name" value="DUF748 DOMAIN-CONTAINING PROTEIN"/>
    <property type="match status" value="1"/>
</dbReference>
<keyword evidence="4" id="KW-1185">Reference proteome</keyword>
<dbReference type="RefSeq" id="WP_153117898.1">
    <property type="nucleotide sequence ID" value="NZ_JACIGE010000016.1"/>
</dbReference>
<proteinExistence type="predicted"/>
<evidence type="ECO:0000256" key="2">
    <source>
        <dbReference type="SAM" id="Phobius"/>
    </source>
</evidence>
<dbReference type="OrthoDB" id="9179340at2"/>
<keyword evidence="2" id="KW-0812">Transmembrane</keyword>
<feature type="compositionally biased region" description="Low complexity" evidence="1">
    <location>
        <begin position="115"/>
        <end position="135"/>
    </location>
</feature>
<evidence type="ECO:0008006" key="5">
    <source>
        <dbReference type="Google" id="ProtNLM"/>
    </source>
</evidence>
<keyword evidence="2" id="KW-0472">Membrane</keyword>
<dbReference type="EMBL" id="JACIGE010000016">
    <property type="protein sequence ID" value="MBB4249003.1"/>
    <property type="molecule type" value="Genomic_DNA"/>
</dbReference>